<sequence length="435" mass="45157">MPVAEALTAHPYWWNSLTPARHARRGQAQQLAYDLGAALAAARSEETSVSLSDAVGATLARDVHALCPVPHYASSAMDGYAVRGPGPWRVVTADTSLHDAASTADLELARGEAVPVVTGGVIPTGSDTIIRDEYALRSGAELRFDRSRPHSELEGRHARPAGTECGSGETILTAGTVLSPADVAFAAVAGVDELPIVPAPAVRLLLTGSEVQGSGIPAPGFVRDAFSPSLPPILAGLGARVDQDSVHRIPDEADAFAAAVERAVAEGVPFIVTTGGTARSRADHVRAHLERHATPIIDELDLQPGHPTLFAAHPAGTAILALPGNPLAAFTALTVLAVPFLRGMLGQPAPTSHAVRIAHDIQGARRERLVPAFQHADGAWSPCRDIGANMLRGLSRADALLSVPVEGLVAGARAEALALPWKPVAGKPDLVTDNP</sequence>
<reference evidence="7 8" key="1">
    <citation type="journal article" date="2019" name="Int. J. Syst. Evol. Microbiol.">
        <title>The Global Catalogue of Microorganisms (GCM) 10K type strain sequencing project: providing services to taxonomists for standard genome sequencing and annotation.</title>
        <authorList>
            <consortium name="The Broad Institute Genomics Platform"/>
            <consortium name="The Broad Institute Genome Sequencing Center for Infectious Disease"/>
            <person name="Wu L."/>
            <person name="Ma J."/>
        </authorList>
    </citation>
    <scope>NUCLEOTIDE SEQUENCE [LARGE SCALE GENOMIC DNA]</scope>
    <source>
        <strain evidence="7 8">JCM 15914</strain>
    </source>
</reference>
<dbReference type="Pfam" id="PF03453">
    <property type="entry name" value="MoeA_N"/>
    <property type="match status" value="1"/>
</dbReference>
<gene>
    <name evidence="7" type="ORF">GCM10009824_04410</name>
</gene>
<dbReference type="SUPFAM" id="SSF53218">
    <property type="entry name" value="Molybdenum cofactor biosynthesis proteins"/>
    <property type="match status" value="1"/>
</dbReference>
<keyword evidence="5" id="KW-0479">Metal-binding</keyword>
<dbReference type="InterPro" id="IPR005110">
    <property type="entry name" value="MoeA_linker/N"/>
</dbReference>
<dbReference type="SUPFAM" id="SSF63882">
    <property type="entry name" value="MoeA N-terminal region -like"/>
    <property type="match status" value="1"/>
</dbReference>
<keyword evidence="3 5" id="KW-0500">Molybdenum</keyword>
<dbReference type="InterPro" id="IPR036688">
    <property type="entry name" value="MoeA_C_domain_IV_sf"/>
</dbReference>
<evidence type="ECO:0000259" key="6">
    <source>
        <dbReference type="SMART" id="SM00852"/>
    </source>
</evidence>
<comment type="function">
    <text evidence="1 5">Catalyzes the insertion of molybdate into adenylated molybdopterin with the concomitant release of AMP.</text>
</comment>
<dbReference type="PANTHER" id="PTHR10192">
    <property type="entry name" value="MOLYBDOPTERIN BIOSYNTHESIS PROTEIN"/>
    <property type="match status" value="1"/>
</dbReference>
<comment type="cofactor">
    <cofactor evidence="5">
        <name>Mg(2+)</name>
        <dbReference type="ChEBI" id="CHEBI:18420"/>
    </cofactor>
</comment>
<dbReference type="Proteomes" id="UP001500166">
    <property type="component" value="Unassembled WGS sequence"/>
</dbReference>
<dbReference type="PANTHER" id="PTHR10192:SF5">
    <property type="entry name" value="GEPHYRIN"/>
    <property type="match status" value="1"/>
</dbReference>
<comment type="catalytic activity">
    <reaction evidence="4">
        <text>adenylyl-molybdopterin + molybdate = Mo-molybdopterin + AMP + H(+)</text>
        <dbReference type="Rhea" id="RHEA:35047"/>
        <dbReference type="ChEBI" id="CHEBI:15378"/>
        <dbReference type="ChEBI" id="CHEBI:36264"/>
        <dbReference type="ChEBI" id="CHEBI:62727"/>
        <dbReference type="ChEBI" id="CHEBI:71302"/>
        <dbReference type="ChEBI" id="CHEBI:456215"/>
        <dbReference type="EC" id="2.10.1.1"/>
    </reaction>
</comment>
<dbReference type="Gene3D" id="3.90.105.10">
    <property type="entry name" value="Molybdopterin biosynthesis moea protein, domain 2"/>
    <property type="match status" value="1"/>
</dbReference>
<accession>A0ABN2XF77</accession>
<evidence type="ECO:0000256" key="2">
    <source>
        <dbReference type="ARBA" id="ARBA00010763"/>
    </source>
</evidence>
<dbReference type="InterPro" id="IPR001453">
    <property type="entry name" value="MoaB/Mog_dom"/>
</dbReference>
<dbReference type="InterPro" id="IPR036135">
    <property type="entry name" value="MoeA_linker/N_sf"/>
</dbReference>
<comment type="similarity">
    <text evidence="2 5">Belongs to the MoeA family.</text>
</comment>
<feature type="domain" description="MoaB/Mog" evidence="6">
    <location>
        <begin position="203"/>
        <end position="343"/>
    </location>
</feature>
<protein>
    <recommendedName>
        <fullName evidence="5">Molybdopterin molybdenumtransferase</fullName>
        <ecNumber evidence="5">2.10.1.1</ecNumber>
    </recommendedName>
</protein>
<dbReference type="InterPro" id="IPR036425">
    <property type="entry name" value="MoaB/Mog-like_dom_sf"/>
</dbReference>
<comment type="pathway">
    <text evidence="5">Cofactor biosynthesis; molybdopterin biosynthesis.</text>
</comment>
<evidence type="ECO:0000313" key="7">
    <source>
        <dbReference type="EMBL" id="GAA2110066.1"/>
    </source>
</evidence>
<dbReference type="EMBL" id="BAAAQA010000003">
    <property type="protein sequence ID" value="GAA2110066.1"/>
    <property type="molecule type" value="Genomic_DNA"/>
</dbReference>
<keyword evidence="8" id="KW-1185">Reference proteome</keyword>
<evidence type="ECO:0000256" key="4">
    <source>
        <dbReference type="ARBA" id="ARBA00047317"/>
    </source>
</evidence>
<dbReference type="Gene3D" id="2.170.190.11">
    <property type="entry name" value="Molybdopterin biosynthesis moea protein, domain 3"/>
    <property type="match status" value="1"/>
</dbReference>
<comment type="caution">
    <text evidence="7">The sequence shown here is derived from an EMBL/GenBank/DDBJ whole genome shotgun (WGS) entry which is preliminary data.</text>
</comment>
<keyword evidence="5" id="KW-0460">Magnesium</keyword>
<dbReference type="SMART" id="SM00852">
    <property type="entry name" value="MoCF_biosynth"/>
    <property type="match status" value="1"/>
</dbReference>
<dbReference type="Gene3D" id="2.40.340.10">
    <property type="entry name" value="MoeA, C-terminal, domain IV"/>
    <property type="match status" value="1"/>
</dbReference>
<evidence type="ECO:0000256" key="5">
    <source>
        <dbReference type="RuleBase" id="RU365090"/>
    </source>
</evidence>
<evidence type="ECO:0000313" key="8">
    <source>
        <dbReference type="Proteomes" id="UP001500166"/>
    </source>
</evidence>
<evidence type="ECO:0000256" key="1">
    <source>
        <dbReference type="ARBA" id="ARBA00002901"/>
    </source>
</evidence>
<dbReference type="InterPro" id="IPR038987">
    <property type="entry name" value="MoeA-like"/>
</dbReference>
<dbReference type="EC" id="2.10.1.1" evidence="5"/>
<dbReference type="CDD" id="cd00887">
    <property type="entry name" value="MoeA"/>
    <property type="match status" value="1"/>
</dbReference>
<organism evidence="7 8">
    <name type="scientific">Kocuria atrinae</name>
    <dbReference type="NCBI Taxonomy" id="592377"/>
    <lineage>
        <taxon>Bacteria</taxon>
        <taxon>Bacillati</taxon>
        <taxon>Actinomycetota</taxon>
        <taxon>Actinomycetes</taxon>
        <taxon>Micrococcales</taxon>
        <taxon>Micrococcaceae</taxon>
        <taxon>Kocuria</taxon>
    </lineage>
</organism>
<dbReference type="Pfam" id="PF00994">
    <property type="entry name" value="MoCF_biosynth"/>
    <property type="match status" value="1"/>
</dbReference>
<keyword evidence="5" id="KW-0808">Transferase</keyword>
<name>A0ABN2XF77_9MICC</name>
<evidence type="ECO:0000256" key="3">
    <source>
        <dbReference type="ARBA" id="ARBA00022505"/>
    </source>
</evidence>
<proteinExistence type="inferred from homology"/>
<dbReference type="Gene3D" id="3.40.980.10">
    <property type="entry name" value="MoaB/Mog-like domain"/>
    <property type="match status" value="1"/>
</dbReference>
<keyword evidence="5" id="KW-0501">Molybdenum cofactor biosynthesis</keyword>